<sequence>MPGSPLLGATIGEHFDQVSERFADNEAVVALPQARRLSYRELRAEVDALANGMLARGIERGDRVGMWATNRWEWVALQFATAKVGAILVTVNPSYRVLELEYALNQSGMRMLVTSRGTRYADYLAMLGEIAPELASATPGRLVSARLPHLRDVVVLGEEAAPGTITFADLAAAGAAADEGALAERGRSLQFDDPINIQYTSGTTGSPKGVVLTHHNLLNNGYQHGLETQRTHLDRVVAHMPFYHTGGMSCTTMATVSHGATLIIPSETFDPVAVLQAVHDERATVLNGVPTMFVAMLAVPDLHRFDLTSLRTGFMGGAPCPIEIVRRVVTDLHVPDFVIMFGQTESSPIIVGTTIDDPDHVRASTVGRPYPHIEIKVVDPATGDVVPRGVQGEVCARGYPVMRGYWENPEGTAEALDEANWLHTGDLGEMDEHDYLKITGRKKDMIIRGGENIYPAELEGLLYGFDPVEEVQVTGVPDAKYGEEVVAFVKLRDGAVCTEDELKDFCRARVAHFKTPRFVLFVDEFPMTVTGKIQKFRLRDLAIERLGRQQAAAIATA</sequence>
<comment type="similarity">
    <text evidence="1">Belongs to the ATP-dependent AMP-binding enzyme family.</text>
</comment>
<dbReference type="GO" id="GO:0006631">
    <property type="term" value="P:fatty acid metabolic process"/>
    <property type="evidence" value="ECO:0007669"/>
    <property type="project" value="TreeGrafter"/>
</dbReference>
<dbReference type="InterPro" id="IPR000873">
    <property type="entry name" value="AMP-dep_synth/lig_dom"/>
</dbReference>
<dbReference type="PANTHER" id="PTHR43201:SF5">
    <property type="entry name" value="MEDIUM-CHAIN ACYL-COA LIGASE ACSF2, MITOCHONDRIAL"/>
    <property type="match status" value="1"/>
</dbReference>
<feature type="domain" description="AMP-dependent synthetase/ligase" evidence="3">
    <location>
        <begin position="15"/>
        <end position="406"/>
    </location>
</feature>
<dbReference type="InterPro" id="IPR045851">
    <property type="entry name" value="AMP-bd_C_sf"/>
</dbReference>
<evidence type="ECO:0000259" key="4">
    <source>
        <dbReference type="Pfam" id="PF13193"/>
    </source>
</evidence>
<dbReference type="AlphaFoldDB" id="A0A7G7MSE0"/>
<dbReference type="Gene3D" id="3.40.50.12780">
    <property type="entry name" value="N-terminal domain of ligase-like"/>
    <property type="match status" value="1"/>
</dbReference>
<reference evidence="5 6" key="1">
    <citation type="submission" date="2020-08" db="EMBL/GenBank/DDBJ databases">
        <authorList>
            <person name="Mo P."/>
        </authorList>
    </citation>
    <scope>NUCLEOTIDE SEQUENCE [LARGE SCALE GENOMIC DNA]</scope>
    <source>
        <strain evidence="5 6">CGMCC 4.1532</strain>
    </source>
</reference>
<evidence type="ECO:0000313" key="6">
    <source>
        <dbReference type="Proteomes" id="UP000515728"/>
    </source>
</evidence>
<dbReference type="KEGG" id="ppel:H6H00_19040"/>
<feature type="domain" description="AMP-binding enzyme C-terminal" evidence="4">
    <location>
        <begin position="457"/>
        <end position="532"/>
    </location>
</feature>
<name>A0A7G7MSE0_9PSEU</name>
<keyword evidence="6" id="KW-1185">Reference proteome</keyword>
<accession>A0A7G7MSE0</accession>
<evidence type="ECO:0000256" key="2">
    <source>
        <dbReference type="ARBA" id="ARBA00022598"/>
    </source>
</evidence>
<dbReference type="Proteomes" id="UP000515728">
    <property type="component" value="Chromosome"/>
</dbReference>
<evidence type="ECO:0000259" key="3">
    <source>
        <dbReference type="Pfam" id="PF00501"/>
    </source>
</evidence>
<dbReference type="Gene3D" id="3.30.300.30">
    <property type="match status" value="1"/>
</dbReference>
<dbReference type="InterPro" id="IPR025110">
    <property type="entry name" value="AMP-bd_C"/>
</dbReference>
<organism evidence="5 6">
    <name type="scientific">Pseudonocardia petroleophila</name>
    <dbReference type="NCBI Taxonomy" id="37331"/>
    <lineage>
        <taxon>Bacteria</taxon>
        <taxon>Bacillati</taxon>
        <taxon>Actinomycetota</taxon>
        <taxon>Actinomycetes</taxon>
        <taxon>Pseudonocardiales</taxon>
        <taxon>Pseudonocardiaceae</taxon>
        <taxon>Pseudonocardia</taxon>
    </lineage>
</organism>
<keyword evidence="2" id="KW-0436">Ligase</keyword>
<dbReference type="InterPro" id="IPR042099">
    <property type="entry name" value="ANL_N_sf"/>
</dbReference>
<dbReference type="SUPFAM" id="SSF56801">
    <property type="entry name" value="Acetyl-CoA synthetase-like"/>
    <property type="match status" value="1"/>
</dbReference>
<evidence type="ECO:0000256" key="1">
    <source>
        <dbReference type="ARBA" id="ARBA00006432"/>
    </source>
</evidence>
<dbReference type="Pfam" id="PF13193">
    <property type="entry name" value="AMP-binding_C"/>
    <property type="match status" value="1"/>
</dbReference>
<dbReference type="FunFam" id="3.30.300.30:FF:000008">
    <property type="entry name" value="2,3-dihydroxybenzoate-AMP ligase"/>
    <property type="match status" value="1"/>
</dbReference>
<dbReference type="FunFam" id="3.40.50.12780:FF:000003">
    <property type="entry name" value="Long-chain-fatty-acid--CoA ligase FadD"/>
    <property type="match status" value="1"/>
</dbReference>
<dbReference type="InterPro" id="IPR020845">
    <property type="entry name" value="AMP-binding_CS"/>
</dbReference>
<dbReference type="RefSeq" id="WP_185722546.1">
    <property type="nucleotide sequence ID" value="NZ_JBHMCJ010000021.1"/>
</dbReference>
<dbReference type="PROSITE" id="PS00455">
    <property type="entry name" value="AMP_BINDING"/>
    <property type="match status" value="1"/>
</dbReference>
<proteinExistence type="inferred from homology"/>
<dbReference type="Pfam" id="PF00501">
    <property type="entry name" value="AMP-binding"/>
    <property type="match status" value="1"/>
</dbReference>
<protein>
    <submittedName>
        <fullName evidence="5">AMP-binding protein</fullName>
    </submittedName>
</protein>
<evidence type="ECO:0000313" key="5">
    <source>
        <dbReference type="EMBL" id="QNG55701.1"/>
    </source>
</evidence>
<dbReference type="EMBL" id="CP060131">
    <property type="protein sequence ID" value="QNG55701.1"/>
    <property type="molecule type" value="Genomic_DNA"/>
</dbReference>
<dbReference type="GO" id="GO:0031956">
    <property type="term" value="F:medium-chain fatty acid-CoA ligase activity"/>
    <property type="evidence" value="ECO:0007669"/>
    <property type="project" value="TreeGrafter"/>
</dbReference>
<dbReference type="PANTHER" id="PTHR43201">
    <property type="entry name" value="ACYL-COA SYNTHETASE"/>
    <property type="match status" value="1"/>
</dbReference>
<gene>
    <name evidence="5" type="ORF">H6H00_19040</name>
</gene>